<dbReference type="InterPro" id="IPR036249">
    <property type="entry name" value="Thioredoxin-like_sf"/>
</dbReference>
<accession>A0A8E2F683</accession>
<dbReference type="PANTHER" id="PTHR44051:SF9">
    <property type="entry name" value="GLUTATHIONE S-TRANSFERASE 1"/>
    <property type="match status" value="1"/>
</dbReference>
<dbReference type="PANTHER" id="PTHR44051">
    <property type="entry name" value="GLUTATHIONE S-TRANSFERASE-RELATED"/>
    <property type="match status" value="1"/>
</dbReference>
<dbReference type="SFLD" id="SFLDS00019">
    <property type="entry name" value="Glutathione_Transferase_(cytos"/>
    <property type="match status" value="1"/>
</dbReference>
<dbReference type="SFLD" id="SFLDG00358">
    <property type="entry name" value="Main_(cytGST)"/>
    <property type="match status" value="1"/>
</dbReference>
<evidence type="ECO:0000259" key="3">
    <source>
        <dbReference type="PROSITE" id="PS50405"/>
    </source>
</evidence>
<dbReference type="SUPFAM" id="SSF47616">
    <property type="entry name" value="GST C-terminal domain-like"/>
    <property type="match status" value="1"/>
</dbReference>
<dbReference type="Gene3D" id="1.20.1050.10">
    <property type="match status" value="1"/>
</dbReference>
<dbReference type="CDD" id="cd03189">
    <property type="entry name" value="GST_C_GTT1_like"/>
    <property type="match status" value="1"/>
</dbReference>
<protein>
    <submittedName>
        <fullName evidence="4">Glutathione transferase</fullName>
    </submittedName>
</protein>
<feature type="domain" description="GST N-terminal" evidence="2">
    <location>
        <begin position="8"/>
        <end position="95"/>
    </location>
</feature>
<dbReference type="AlphaFoldDB" id="A0A8E2F683"/>
<dbReference type="OrthoDB" id="2098326at2759"/>
<keyword evidence="4" id="KW-0808">Transferase</keyword>
<evidence type="ECO:0000259" key="2">
    <source>
        <dbReference type="PROSITE" id="PS50404"/>
    </source>
</evidence>
<dbReference type="SUPFAM" id="SSF52833">
    <property type="entry name" value="Thioredoxin-like"/>
    <property type="match status" value="1"/>
</dbReference>
<dbReference type="GO" id="GO:0016740">
    <property type="term" value="F:transferase activity"/>
    <property type="evidence" value="ECO:0007669"/>
    <property type="project" value="UniProtKB-KW"/>
</dbReference>
<dbReference type="EMBL" id="KV749099">
    <property type="protein sequence ID" value="OCL11184.1"/>
    <property type="molecule type" value="Genomic_DNA"/>
</dbReference>
<dbReference type="InterPro" id="IPR040079">
    <property type="entry name" value="Glutathione_S-Trfase"/>
</dbReference>
<dbReference type="InterPro" id="IPR036282">
    <property type="entry name" value="Glutathione-S-Trfase_C_sf"/>
</dbReference>
<proteinExistence type="inferred from homology"/>
<dbReference type="Pfam" id="PF14497">
    <property type="entry name" value="GST_C_3"/>
    <property type="match status" value="1"/>
</dbReference>
<dbReference type="PROSITE" id="PS50405">
    <property type="entry name" value="GST_CTER"/>
    <property type="match status" value="1"/>
</dbReference>
<keyword evidence="5" id="KW-1185">Reference proteome</keyword>
<dbReference type="PROSITE" id="PS50404">
    <property type="entry name" value="GST_NTER"/>
    <property type="match status" value="1"/>
</dbReference>
<dbReference type="Pfam" id="PF13409">
    <property type="entry name" value="GST_N_2"/>
    <property type="match status" value="1"/>
</dbReference>
<evidence type="ECO:0000313" key="4">
    <source>
        <dbReference type="EMBL" id="OCL11184.1"/>
    </source>
</evidence>
<feature type="domain" description="GST C-terminal" evidence="3">
    <location>
        <begin position="124"/>
        <end position="256"/>
    </location>
</feature>
<dbReference type="InterPro" id="IPR004046">
    <property type="entry name" value="GST_C"/>
</dbReference>
<sequence length="261" mass="29490">MSVEANQSAKITLYWLDKSRSQRILWLLEELKVDYDLNIFKRGKDLFAPPELKDVHPLGKSPLIGIQTADAAKPMIIAESGLIVEYLTEYFGKWMIPKRYPDGKEGQIGAETEQWLRYRFLMHYAEGSFMTIMLVGLMTHNIRNAPVPFFIKPITKGVAAKIEGSFVSPNLKTHLDFLEDQLATTPGGGEFFCGKELTGADIMMIFPLEAAVQKAPMNETTYPKLYAWVRRMQARAAYKLAGEKASEASGERYVPISEIKM</sequence>
<dbReference type="CDD" id="cd03046">
    <property type="entry name" value="GST_N_GTT1_like"/>
    <property type="match status" value="1"/>
</dbReference>
<name>A0A8E2F683_9PEZI</name>
<comment type="similarity">
    <text evidence="1">Belongs to the GST superfamily.</text>
</comment>
<dbReference type="InterPro" id="IPR004045">
    <property type="entry name" value="Glutathione_S-Trfase_N"/>
</dbReference>
<reference evidence="4 5" key="1">
    <citation type="journal article" date="2016" name="Nat. Commun.">
        <title>Ectomycorrhizal ecology is imprinted in the genome of the dominant symbiotic fungus Cenococcum geophilum.</title>
        <authorList>
            <consortium name="DOE Joint Genome Institute"/>
            <person name="Peter M."/>
            <person name="Kohler A."/>
            <person name="Ohm R.A."/>
            <person name="Kuo A."/>
            <person name="Krutzmann J."/>
            <person name="Morin E."/>
            <person name="Arend M."/>
            <person name="Barry K.W."/>
            <person name="Binder M."/>
            <person name="Choi C."/>
            <person name="Clum A."/>
            <person name="Copeland A."/>
            <person name="Grisel N."/>
            <person name="Haridas S."/>
            <person name="Kipfer T."/>
            <person name="LaButti K."/>
            <person name="Lindquist E."/>
            <person name="Lipzen A."/>
            <person name="Maire R."/>
            <person name="Meier B."/>
            <person name="Mihaltcheva S."/>
            <person name="Molinier V."/>
            <person name="Murat C."/>
            <person name="Poggeler S."/>
            <person name="Quandt C.A."/>
            <person name="Sperisen C."/>
            <person name="Tritt A."/>
            <person name="Tisserant E."/>
            <person name="Crous P.W."/>
            <person name="Henrissat B."/>
            <person name="Nehls U."/>
            <person name="Egli S."/>
            <person name="Spatafora J.W."/>
            <person name="Grigoriev I.V."/>
            <person name="Martin F.M."/>
        </authorList>
    </citation>
    <scope>NUCLEOTIDE SEQUENCE [LARGE SCALE GENOMIC DNA]</scope>
    <source>
        <strain evidence="4 5">CBS 207.34</strain>
    </source>
</reference>
<dbReference type="InterPro" id="IPR010987">
    <property type="entry name" value="Glutathione-S-Trfase_C-like"/>
</dbReference>
<organism evidence="4 5">
    <name type="scientific">Glonium stellatum</name>
    <dbReference type="NCBI Taxonomy" id="574774"/>
    <lineage>
        <taxon>Eukaryota</taxon>
        <taxon>Fungi</taxon>
        <taxon>Dikarya</taxon>
        <taxon>Ascomycota</taxon>
        <taxon>Pezizomycotina</taxon>
        <taxon>Dothideomycetes</taxon>
        <taxon>Pleosporomycetidae</taxon>
        <taxon>Gloniales</taxon>
        <taxon>Gloniaceae</taxon>
        <taxon>Glonium</taxon>
    </lineage>
</organism>
<dbReference type="Proteomes" id="UP000250140">
    <property type="component" value="Unassembled WGS sequence"/>
</dbReference>
<gene>
    <name evidence="4" type="ORF">AOQ84DRAFT_437868</name>
</gene>
<evidence type="ECO:0000313" key="5">
    <source>
        <dbReference type="Proteomes" id="UP000250140"/>
    </source>
</evidence>
<dbReference type="Gene3D" id="3.40.30.10">
    <property type="entry name" value="Glutaredoxin"/>
    <property type="match status" value="1"/>
</dbReference>
<evidence type="ECO:0000256" key="1">
    <source>
        <dbReference type="ARBA" id="ARBA00007409"/>
    </source>
</evidence>